<evidence type="ECO:0000313" key="2">
    <source>
        <dbReference type="EMBL" id="BAY86277.1"/>
    </source>
</evidence>
<dbReference type="PROSITE" id="PS50005">
    <property type="entry name" value="TPR"/>
    <property type="match status" value="1"/>
</dbReference>
<dbReference type="EMBL" id="AP018227">
    <property type="protein sequence ID" value="BAY86277.1"/>
    <property type="molecule type" value="Genomic_DNA"/>
</dbReference>
<feature type="repeat" description="TPR" evidence="1">
    <location>
        <begin position="108"/>
        <end position="141"/>
    </location>
</feature>
<dbReference type="AlphaFoldDB" id="A0A1Z4LYH2"/>
<organism evidence="2 3">
    <name type="scientific">Calothrix parasitica NIES-267</name>
    <dbReference type="NCBI Taxonomy" id="1973488"/>
    <lineage>
        <taxon>Bacteria</taxon>
        <taxon>Bacillati</taxon>
        <taxon>Cyanobacteriota</taxon>
        <taxon>Cyanophyceae</taxon>
        <taxon>Nostocales</taxon>
        <taxon>Calotrichaceae</taxon>
        <taxon>Calothrix</taxon>
    </lineage>
</organism>
<proteinExistence type="predicted"/>
<dbReference type="OrthoDB" id="511267at2"/>
<dbReference type="Gene3D" id="1.25.40.10">
    <property type="entry name" value="Tetratricopeptide repeat domain"/>
    <property type="match status" value="1"/>
</dbReference>
<protein>
    <submittedName>
        <fullName evidence="2">Uncharacterized protein</fullName>
    </submittedName>
</protein>
<reference evidence="2 3" key="1">
    <citation type="submission" date="2017-06" db="EMBL/GenBank/DDBJ databases">
        <title>Genome sequencing of cyanobaciteial culture collection at National Institute for Environmental Studies (NIES).</title>
        <authorList>
            <person name="Hirose Y."/>
            <person name="Shimura Y."/>
            <person name="Fujisawa T."/>
            <person name="Nakamura Y."/>
            <person name="Kawachi M."/>
        </authorList>
    </citation>
    <scope>NUCLEOTIDE SEQUENCE [LARGE SCALE GENOMIC DNA]</scope>
    <source>
        <strain evidence="2 3">NIES-267</strain>
    </source>
</reference>
<sequence>MPEFEQFTWYEVSDDIKELLKSAADNSENTSEREKYINQALSKTDNELDVLIAAYRYFFYKQKYQMALETAEKVQEKAKQEAKLPDAWEDQKPILIKRQAEQIIQTYVNAYSATGIIFAAQGKAEKAQEVSDKVKNIDPANVFTAGVLADISTLGTFKQ</sequence>
<dbReference type="SUPFAM" id="SSF48452">
    <property type="entry name" value="TPR-like"/>
    <property type="match status" value="1"/>
</dbReference>
<evidence type="ECO:0000313" key="3">
    <source>
        <dbReference type="Proteomes" id="UP000218418"/>
    </source>
</evidence>
<accession>A0A1Z4LYH2</accession>
<evidence type="ECO:0000256" key="1">
    <source>
        <dbReference type="PROSITE-ProRule" id="PRU00339"/>
    </source>
</evidence>
<keyword evidence="3" id="KW-1185">Reference proteome</keyword>
<name>A0A1Z4LYH2_9CYAN</name>
<dbReference type="InterPro" id="IPR019734">
    <property type="entry name" value="TPR_rpt"/>
</dbReference>
<dbReference type="InterPro" id="IPR011990">
    <property type="entry name" value="TPR-like_helical_dom_sf"/>
</dbReference>
<dbReference type="Proteomes" id="UP000218418">
    <property type="component" value="Chromosome"/>
</dbReference>
<gene>
    <name evidence="2" type="ORF">NIES267_57830</name>
</gene>
<keyword evidence="1" id="KW-0802">TPR repeat</keyword>